<dbReference type="SUPFAM" id="SSF46689">
    <property type="entry name" value="Homeodomain-like"/>
    <property type="match status" value="1"/>
</dbReference>
<feature type="domain" description="Integrase catalytic" evidence="1">
    <location>
        <begin position="144"/>
        <end position="318"/>
    </location>
</feature>
<evidence type="ECO:0000313" key="2">
    <source>
        <dbReference type="EMBL" id="BBB89408.1"/>
    </source>
</evidence>
<dbReference type="KEGG" id="mana:MAMMFC1_00041"/>
<dbReference type="EMBL" id="AP018449">
    <property type="protein sequence ID" value="BBB92400.1"/>
    <property type="molecule type" value="Genomic_DNA"/>
</dbReference>
<evidence type="ECO:0000313" key="7">
    <source>
        <dbReference type="Proteomes" id="UP000276437"/>
    </source>
</evidence>
<dbReference type="KEGG" id="mana:MAMMFC1_02925"/>
<evidence type="ECO:0000313" key="5">
    <source>
        <dbReference type="EMBL" id="BBB92400.1"/>
    </source>
</evidence>
<reference evidence="6 7" key="1">
    <citation type="journal article" date="2018" name="Int. J. Syst. Evol. Microbiol.">
        <title>Methylomusa anaerophila gen. nov., sp. nov., an anaerobic methanol-utilizing bacterium isolated from a microbial fuel cell.</title>
        <authorList>
            <person name="Amano N."/>
            <person name="Yamamuro A."/>
            <person name="Miyahara M."/>
            <person name="Kouzuma A."/>
            <person name="Abe T."/>
            <person name="Watanabe K."/>
        </authorList>
    </citation>
    <scope>NUCLEOTIDE SEQUENCE [LARGE SCALE GENOMIC DNA]</scope>
    <source>
        <strain evidence="6 7">MMFC1</strain>
    </source>
</reference>
<dbReference type="Gene3D" id="3.30.420.10">
    <property type="entry name" value="Ribonuclease H-like superfamily/Ribonuclease H"/>
    <property type="match status" value="1"/>
</dbReference>
<dbReference type="InterPro" id="IPR036397">
    <property type="entry name" value="RNaseH_sf"/>
</dbReference>
<dbReference type="InterPro" id="IPR009057">
    <property type="entry name" value="Homeodomain-like_sf"/>
</dbReference>
<dbReference type="KEGG" id="mana:MAMMFC1_04075"/>
<dbReference type="EMBL" id="AP018449">
    <property type="protein sequence ID" value="BBB92240.1"/>
    <property type="molecule type" value="Genomic_DNA"/>
</dbReference>
<dbReference type="KEGG" id="mana:MAMMFC1_01104"/>
<evidence type="ECO:0000313" key="6">
    <source>
        <dbReference type="EMBL" id="BBB93363.1"/>
    </source>
</evidence>
<dbReference type="InterPro" id="IPR012337">
    <property type="entry name" value="RNaseH-like_sf"/>
</dbReference>
<name>A0A348AQL5_9FIRM</name>
<evidence type="ECO:0000313" key="4">
    <source>
        <dbReference type="EMBL" id="BBB92240.1"/>
    </source>
</evidence>
<keyword evidence="7" id="KW-1185">Reference proteome</keyword>
<dbReference type="EMBL" id="AP018449">
    <property type="protein sequence ID" value="BBB89408.1"/>
    <property type="molecule type" value="Genomic_DNA"/>
</dbReference>
<dbReference type="PANTHER" id="PTHR35004:SF6">
    <property type="entry name" value="TRANSPOSASE"/>
    <property type="match status" value="1"/>
</dbReference>
<dbReference type="Pfam" id="PF00665">
    <property type="entry name" value="rve"/>
    <property type="match status" value="1"/>
</dbReference>
<dbReference type="AlphaFoldDB" id="A0A348AQL5"/>
<accession>A0A348AQL5</accession>
<dbReference type="KEGG" id="mana:MAMMFC1_03093"/>
<dbReference type="Pfam" id="PF09299">
    <property type="entry name" value="Mu-transpos_C"/>
    <property type="match status" value="1"/>
</dbReference>
<gene>
    <name evidence="2" type="ORF">MAMMFC1_00041</name>
    <name evidence="3" type="ORF">MAMMFC1_01104</name>
    <name evidence="4" type="ORF">MAMMFC1_02925</name>
    <name evidence="5" type="ORF">MAMMFC1_03093</name>
    <name evidence="6" type="ORF">MAMMFC1_04075</name>
</gene>
<dbReference type="Pfam" id="PF13565">
    <property type="entry name" value="HTH_32"/>
    <property type="match status" value="1"/>
</dbReference>
<organism evidence="6 7">
    <name type="scientific">Methylomusa anaerophila</name>
    <dbReference type="NCBI Taxonomy" id="1930071"/>
    <lineage>
        <taxon>Bacteria</taxon>
        <taxon>Bacillati</taxon>
        <taxon>Bacillota</taxon>
        <taxon>Negativicutes</taxon>
        <taxon>Selenomonadales</taxon>
        <taxon>Sporomusaceae</taxon>
        <taxon>Methylomusa</taxon>
    </lineage>
</organism>
<dbReference type="RefSeq" id="WP_126305553.1">
    <property type="nucleotide sequence ID" value="NZ_AP018449.1"/>
</dbReference>
<dbReference type="InterPro" id="IPR015378">
    <property type="entry name" value="Transposase-like_Mu_C"/>
</dbReference>
<dbReference type="SUPFAM" id="SSF53098">
    <property type="entry name" value="Ribonuclease H-like"/>
    <property type="match status" value="1"/>
</dbReference>
<dbReference type="Proteomes" id="UP000276437">
    <property type="component" value="Chromosome"/>
</dbReference>
<evidence type="ECO:0000313" key="3">
    <source>
        <dbReference type="EMBL" id="BBB90453.1"/>
    </source>
</evidence>
<protein>
    <submittedName>
        <fullName evidence="6">Integrase core domain protein</fullName>
    </submittedName>
</protein>
<dbReference type="InterPro" id="IPR001584">
    <property type="entry name" value="Integrase_cat-core"/>
</dbReference>
<dbReference type="PROSITE" id="PS50994">
    <property type="entry name" value="INTEGRASE"/>
    <property type="match status" value="1"/>
</dbReference>
<dbReference type="EMBL" id="AP018449">
    <property type="protein sequence ID" value="BBB90453.1"/>
    <property type="molecule type" value="Genomic_DNA"/>
</dbReference>
<dbReference type="OrthoDB" id="9794201at2"/>
<sequence length="427" mass="49777">MTNEDREQVALFRYGLIAPLLNDQVDSKQDYLSEICAKFHEVPYYGRKEFAPKTLEGWLRDYRRGGFVALKPKGRSDRGRSRVISPELKEQIIASRQKNRELSVVLFYEKLVKNTVLAPDKVSYHSVYRLLKSQQLLWPEEKALKERKRFSYDKVNILWQGDMSIGPYLTIGGKKLKTHLFAFIDDCSRLVPFAQFSFTEKFSPMKAVLKESILRRGVPKMIYVDNGKVYHARELHLACAALGITLTHTQPYDPQSKGKIERFFGTVRRRFYPLLANNMPKSLDDLNAQFWKWLESDYNRKPHSALDMSPFDLFLSQPSSVRLYTDPYALERLFFKREYRKVKHDATITLSNRLFEVPAKLVGQRIEVRYDPESPEQVYIYDNDIQVGVAAPVSFRDNSQVKRERRDFPKETAISFGSLLACQKEDV</sequence>
<proteinExistence type="predicted"/>
<dbReference type="GO" id="GO:0003676">
    <property type="term" value="F:nucleic acid binding"/>
    <property type="evidence" value="ECO:0007669"/>
    <property type="project" value="InterPro"/>
</dbReference>
<dbReference type="PANTHER" id="PTHR35004">
    <property type="entry name" value="TRANSPOSASE RV3428C-RELATED"/>
    <property type="match status" value="1"/>
</dbReference>
<evidence type="ECO:0000259" key="1">
    <source>
        <dbReference type="PROSITE" id="PS50994"/>
    </source>
</evidence>
<dbReference type="GO" id="GO:0015074">
    <property type="term" value="P:DNA integration"/>
    <property type="evidence" value="ECO:0007669"/>
    <property type="project" value="InterPro"/>
</dbReference>
<dbReference type="EMBL" id="AP018449">
    <property type="protein sequence ID" value="BBB93363.1"/>
    <property type="molecule type" value="Genomic_DNA"/>
</dbReference>